<accession>A0A1F7XCJ9</accession>
<reference evidence="2 3" key="1">
    <citation type="journal article" date="2016" name="Nat. Commun.">
        <title>Thousands of microbial genomes shed light on interconnected biogeochemical processes in an aquifer system.</title>
        <authorList>
            <person name="Anantharaman K."/>
            <person name="Brown C.T."/>
            <person name="Hug L.A."/>
            <person name="Sharon I."/>
            <person name="Castelle C.J."/>
            <person name="Probst A.J."/>
            <person name="Thomas B.C."/>
            <person name="Singh A."/>
            <person name="Wilkins M.J."/>
            <person name="Karaoz U."/>
            <person name="Brodie E.L."/>
            <person name="Williams K.H."/>
            <person name="Hubbard S.S."/>
            <person name="Banfield J.F."/>
        </authorList>
    </citation>
    <scope>NUCLEOTIDE SEQUENCE [LARGE SCALE GENOMIC DNA]</scope>
</reference>
<keyword evidence="1" id="KW-1133">Transmembrane helix</keyword>
<dbReference type="EMBL" id="MGFS01000004">
    <property type="protein sequence ID" value="OGM12035.1"/>
    <property type="molecule type" value="Genomic_DNA"/>
</dbReference>
<proteinExistence type="predicted"/>
<gene>
    <name evidence="2" type="ORF">A2Z22_01880</name>
</gene>
<organism evidence="2 3">
    <name type="scientific">Candidatus Woesebacteria bacterium RBG_16_34_12</name>
    <dbReference type="NCBI Taxonomy" id="1802480"/>
    <lineage>
        <taxon>Bacteria</taxon>
        <taxon>Candidatus Woeseibacteriota</taxon>
    </lineage>
</organism>
<keyword evidence="1" id="KW-0472">Membrane</keyword>
<dbReference type="AlphaFoldDB" id="A0A1F7XCJ9"/>
<protein>
    <submittedName>
        <fullName evidence="2">Uncharacterized protein</fullName>
    </submittedName>
</protein>
<evidence type="ECO:0000313" key="2">
    <source>
        <dbReference type="EMBL" id="OGM12035.1"/>
    </source>
</evidence>
<feature type="transmembrane region" description="Helical" evidence="1">
    <location>
        <begin position="6"/>
        <end position="28"/>
    </location>
</feature>
<keyword evidence="1" id="KW-0812">Transmembrane</keyword>
<sequence>MTADGFVFGVSVLFIYVFAKMNLTLFIIKGNIRDQTMELKLLKNNGFNLGERLTLLDGNTLLCRYCSGRLFWSGELIDFRPLGFTQINRKIACVRCSEESYYDIKELEKHEVNFVELWAET</sequence>
<evidence type="ECO:0000313" key="3">
    <source>
        <dbReference type="Proteomes" id="UP000177053"/>
    </source>
</evidence>
<comment type="caution">
    <text evidence="2">The sequence shown here is derived from an EMBL/GenBank/DDBJ whole genome shotgun (WGS) entry which is preliminary data.</text>
</comment>
<dbReference type="Proteomes" id="UP000177053">
    <property type="component" value="Unassembled WGS sequence"/>
</dbReference>
<name>A0A1F7XCJ9_9BACT</name>
<evidence type="ECO:0000256" key="1">
    <source>
        <dbReference type="SAM" id="Phobius"/>
    </source>
</evidence>